<protein>
    <recommendedName>
        <fullName evidence="2">Gfd2/YDR514C-like C-terminal domain-containing protein</fullName>
    </recommendedName>
</protein>
<dbReference type="OrthoDB" id="5953249at2759"/>
<dbReference type="InterPro" id="IPR012337">
    <property type="entry name" value="RNaseH-like_sf"/>
</dbReference>
<gene>
    <name evidence="3" type="ORF">B0J11DRAFT_536476</name>
</gene>
<evidence type="ECO:0000313" key="4">
    <source>
        <dbReference type="Proteomes" id="UP000700596"/>
    </source>
</evidence>
<dbReference type="SUPFAM" id="SSF53098">
    <property type="entry name" value="Ribonuclease H-like"/>
    <property type="match status" value="1"/>
</dbReference>
<feature type="region of interest" description="Disordered" evidence="1">
    <location>
        <begin position="63"/>
        <end position="94"/>
    </location>
</feature>
<dbReference type="AlphaFoldDB" id="A0A9P9IFP4"/>
<evidence type="ECO:0000259" key="2">
    <source>
        <dbReference type="Pfam" id="PF21762"/>
    </source>
</evidence>
<evidence type="ECO:0000256" key="1">
    <source>
        <dbReference type="SAM" id="MobiDB-lite"/>
    </source>
</evidence>
<dbReference type="EMBL" id="JAGMWT010000013">
    <property type="protein sequence ID" value="KAH7117680.1"/>
    <property type="molecule type" value="Genomic_DNA"/>
</dbReference>
<dbReference type="Pfam" id="PF21762">
    <property type="entry name" value="DEDDh_C"/>
    <property type="match status" value="1"/>
</dbReference>
<reference evidence="3" key="1">
    <citation type="journal article" date="2021" name="Nat. Commun.">
        <title>Genetic determinants of endophytism in the Arabidopsis root mycobiome.</title>
        <authorList>
            <person name="Mesny F."/>
            <person name="Miyauchi S."/>
            <person name="Thiergart T."/>
            <person name="Pickel B."/>
            <person name="Atanasova L."/>
            <person name="Karlsson M."/>
            <person name="Huettel B."/>
            <person name="Barry K.W."/>
            <person name="Haridas S."/>
            <person name="Chen C."/>
            <person name="Bauer D."/>
            <person name="Andreopoulos W."/>
            <person name="Pangilinan J."/>
            <person name="LaButti K."/>
            <person name="Riley R."/>
            <person name="Lipzen A."/>
            <person name="Clum A."/>
            <person name="Drula E."/>
            <person name="Henrissat B."/>
            <person name="Kohler A."/>
            <person name="Grigoriev I.V."/>
            <person name="Martin F.M."/>
            <person name="Hacquard S."/>
        </authorList>
    </citation>
    <scope>NUCLEOTIDE SEQUENCE</scope>
    <source>
        <strain evidence="3">MPI-CAGE-CH-0243</strain>
    </source>
</reference>
<name>A0A9P9IFP4_9PLEO</name>
<dbReference type="InterPro" id="IPR048519">
    <property type="entry name" value="Gfd2/YDR514C-like_C"/>
</dbReference>
<dbReference type="InterPro" id="IPR040151">
    <property type="entry name" value="Gfd2/YDR514C-like"/>
</dbReference>
<accession>A0A9P9IFP4</accession>
<keyword evidence="4" id="KW-1185">Reference proteome</keyword>
<dbReference type="PANTHER" id="PTHR28083:SF1">
    <property type="entry name" value="GOOD FOR FULL DBP5 ACTIVITY PROTEIN 2"/>
    <property type="match status" value="1"/>
</dbReference>
<organism evidence="3 4">
    <name type="scientific">Dendryphion nanum</name>
    <dbReference type="NCBI Taxonomy" id="256645"/>
    <lineage>
        <taxon>Eukaryota</taxon>
        <taxon>Fungi</taxon>
        <taxon>Dikarya</taxon>
        <taxon>Ascomycota</taxon>
        <taxon>Pezizomycotina</taxon>
        <taxon>Dothideomycetes</taxon>
        <taxon>Pleosporomycetidae</taxon>
        <taxon>Pleosporales</taxon>
        <taxon>Torulaceae</taxon>
        <taxon>Dendryphion</taxon>
    </lineage>
</organism>
<feature type="domain" description="Gfd2/YDR514C-like C-terminal" evidence="2">
    <location>
        <begin position="353"/>
        <end position="555"/>
    </location>
</feature>
<dbReference type="PANTHER" id="PTHR28083">
    <property type="entry name" value="GOOD FOR FULL DBP5 ACTIVITY PROTEIN 2"/>
    <property type="match status" value="1"/>
</dbReference>
<feature type="compositionally biased region" description="Polar residues" evidence="1">
    <location>
        <begin position="741"/>
        <end position="751"/>
    </location>
</feature>
<evidence type="ECO:0000313" key="3">
    <source>
        <dbReference type="EMBL" id="KAH7117680.1"/>
    </source>
</evidence>
<comment type="caution">
    <text evidence="3">The sequence shown here is derived from an EMBL/GenBank/DDBJ whole genome shotgun (WGS) entry which is preliminary data.</text>
</comment>
<feature type="compositionally biased region" description="Basic and acidic residues" evidence="1">
    <location>
        <begin position="665"/>
        <end position="676"/>
    </location>
</feature>
<feature type="region of interest" description="Disordered" evidence="1">
    <location>
        <begin position="590"/>
        <end position="764"/>
    </location>
</feature>
<feature type="compositionally biased region" description="Polar residues" evidence="1">
    <location>
        <begin position="636"/>
        <end position="650"/>
    </location>
</feature>
<dbReference type="GO" id="GO:0005634">
    <property type="term" value="C:nucleus"/>
    <property type="evidence" value="ECO:0007669"/>
    <property type="project" value="TreeGrafter"/>
</dbReference>
<feature type="region of interest" description="Disordered" evidence="1">
    <location>
        <begin position="29"/>
        <end position="48"/>
    </location>
</feature>
<proteinExistence type="predicted"/>
<feature type="compositionally biased region" description="Polar residues" evidence="1">
    <location>
        <begin position="73"/>
        <end position="88"/>
    </location>
</feature>
<sequence length="764" mass="86173">MIKRGLYQTYGKITTISLRLQKLVEADLDALPDRPPPPLQNTQGDDELAGDISIATIEKSNIEAGSASKSEETTQADLQSFTAPSSKSAEVKANHESSDRRFVWGQGAVSSFKLDPSPRMSSHPPVTLRRGDPATVQYFTPIRALVKYPYVYCNRDTSQDIASGFFDAGKFWTREWELYYVWDIDTAKTKPLILVPEHQFESLLHEINSVFKFNLIITPQQREEGLVGRFPDHPRCVPRYLGRSSTREDFYSMADSVPSTSFRADDEGDPPALEGRTLADFKKLMEEMWDAQQKKNKAGREKRQQLQVAKKQALVQAFKRAQRYLGLRPTEPGALTTIDPKLPVNLPFDQSVVFVCVDVESYERAHHKITEIGIASLDTRDLAGVAPGNDGENWRTKVHARHFRIEEYKHLINRDFVHGCPDRFEFGKSEFIPLDQAAHQTEACFQPPFCAMPDRDNPDDPMKFSKVMEIDEKRNLIFLGHDTLTDANYLQTLGFDLLKLPNLLETMDSAALYRVWKREQQSTNLGRILADFDIVGWNLHNAGNDAVYTVYAMLGVCVREASIRGSAQLSEKNEGNEAIKRAHYIADAEQRAKEEADGWSETEDNGGPPQLILPNPKPTQPETSYPIRVDNRGGRTQDTTGSSTFSSPYSESGRRWDPASGRGDGVSRYDGSSDRSTRHRAYNQQDSQWRGRSYRGGDHTMRANYATRGQSHQRGSEQGRTGRSRGRGRSRSQSYRGQHRNQSNASSTHDPVNSIPEIGSADQW</sequence>
<dbReference type="Proteomes" id="UP000700596">
    <property type="component" value="Unassembled WGS sequence"/>
</dbReference>